<reference evidence="2 3" key="1">
    <citation type="journal article" date="2015" name="Sci. Rep.">
        <title>Genome of the facultative scuticociliatosis pathogen Pseudocohnilembus persalinus provides insight into its virulence through horizontal gene transfer.</title>
        <authorList>
            <person name="Xiong J."/>
            <person name="Wang G."/>
            <person name="Cheng J."/>
            <person name="Tian M."/>
            <person name="Pan X."/>
            <person name="Warren A."/>
            <person name="Jiang C."/>
            <person name="Yuan D."/>
            <person name="Miao W."/>
        </authorList>
    </citation>
    <scope>NUCLEOTIDE SEQUENCE [LARGE SCALE GENOMIC DNA]</scope>
    <source>
        <strain evidence="2">36N120E</strain>
    </source>
</reference>
<dbReference type="Proteomes" id="UP000054937">
    <property type="component" value="Unassembled WGS sequence"/>
</dbReference>
<organism evidence="2 3">
    <name type="scientific">Pseudocohnilembus persalinus</name>
    <name type="common">Ciliate</name>
    <dbReference type="NCBI Taxonomy" id="266149"/>
    <lineage>
        <taxon>Eukaryota</taxon>
        <taxon>Sar</taxon>
        <taxon>Alveolata</taxon>
        <taxon>Ciliophora</taxon>
        <taxon>Intramacronucleata</taxon>
        <taxon>Oligohymenophorea</taxon>
        <taxon>Scuticociliatia</taxon>
        <taxon>Philasterida</taxon>
        <taxon>Pseudocohnilembidae</taxon>
        <taxon>Pseudocohnilembus</taxon>
    </lineage>
</organism>
<gene>
    <name evidence="2" type="ORF">PPERSA_03021</name>
</gene>
<comment type="caution">
    <text evidence="2">The sequence shown here is derived from an EMBL/GenBank/DDBJ whole genome shotgun (WGS) entry which is preliminary data.</text>
</comment>
<evidence type="ECO:0000256" key="1">
    <source>
        <dbReference type="SAM" id="MobiDB-lite"/>
    </source>
</evidence>
<protein>
    <submittedName>
        <fullName evidence="2">Uncharacterized protein</fullName>
    </submittedName>
</protein>
<keyword evidence="3" id="KW-1185">Reference proteome</keyword>
<name>A0A0V0QEX3_PSEPJ</name>
<accession>A0A0V0QEX3</accession>
<evidence type="ECO:0000313" key="2">
    <source>
        <dbReference type="EMBL" id="KRX00761.1"/>
    </source>
</evidence>
<evidence type="ECO:0000313" key="3">
    <source>
        <dbReference type="Proteomes" id="UP000054937"/>
    </source>
</evidence>
<proteinExistence type="predicted"/>
<dbReference type="EMBL" id="LDAU01000182">
    <property type="protein sequence ID" value="KRX00761.1"/>
    <property type="molecule type" value="Genomic_DNA"/>
</dbReference>
<sequence>MLEQKIEEEQNQQIKQNKKKNLKSIKKFFQKKKDNKSYSPQKNLINKTQYDEDYSLSHLLNQYVQNKRQSNGMNQSLVNKNGNSKFNQTGKQVSNNNKWVEQKAQTGNYFYPKIYGGNDEQNKNNNQAFNYSQNLNNNNNNEQNHTSIFDLALNQPSSILKYINEQVMEIQNQKLKASIKNKINQQNKTEGDLHSQTNLSKVFSQKDAIYQKFQTELDGVDQAEPLSVFEFFVEIIMQLMYGQISARKASENLRTVLETPLQLEIQDYVIKTIFQFLFGNLVDKKIERDFIYRLHKILMFQSQLYEGWIDNGDELYQKYLKTVHAKRSDLDKKMKIEDLNHKLFEYFLKTYFQSHDIFSFTDLDVIYNEYYNRDDIELYDQVKQFIFQIECMKDTFLQSKHNNKNDIKLILNILNNQIKSYIR</sequence>
<dbReference type="InParanoid" id="A0A0V0QEX3"/>
<feature type="region of interest" description="Disordered" evidence="1">
    <location>
        <begin position="1"/>
        <end position="23"/>
    </location>
</feature>
<dbReference type="AlphaFoldDB" id="A0A0V0QEX3"/>